<feature type="compositionally biased region" description="Low complexity" evidence="1">
    <location>
        <begin position="480"/>
        <end position="489"/>
    </location>
</feature>
<dbReference type="EMBL" id="LSRX01003568">
    <property type="protein sequence ID" value="OLP74534.1"/>
    <property type="molecule type" value="Genomic_DNA"/>
</dbReference>
<reference evidence="2 3" key="1">
    <citation type="submission" date="2016-02" db="EMBL/GenBank/DDBJ databases">
        <title>Genome analysis of coral dinoflagellate symbionts highlights evolutionary adaptations to a symbiotic lifestyle.</title>
        <authorList>
            <person name="Aranda M."/>
            <person name="Li Y."/>
            <person name="Liew Y.J."/>
            <person name="Baumgarten S."/>
            <person name="Simakov O."/>
            <person name="Wilson M."/>
            <person name="Piel J."/>
            <person name="Ashoor H."/>
            <person name="Bougouffa S."/>
            <person name="Bajic V.B."/>
            <person name="Ryu T."/>
            <person name="Ravasi T."/>
            <person name="Bayer T."/>
            <person name="Micklem G."/>
            <person name="Kim H."/>
            <person name="Bhak J."/>
            <person name="Lajeunesse T.C."/>
            <person name="Voolstra C.R."/>
        </authorList>
    </citation>
    <scope>NUCLEOTIDE SEQUENCE [LARGE SCALE GENOMIC DNA]</scope>
    <source>
        <strain evidence="2 3">CCMP2467</strain>
    </source>
</reference>
<feature type="compositionally biased region" description="Low complexity" evidence="1">
    <location>
        <begin position="342"/>
        <end position="351"/>
    </location>
</feature>
<accession>A0A1Q9BV66</accession>
<evidence type="ECO:0000313" key="2">
    <source>
        <dbReference type="EMBL" id="OLP74534.1"/>
    </source>
</evidence>
<dbReference type="OrthoDB" id="10360240at2759"/>
<organism evidence="2 3">
    <name type="scientific">Symbiodinium microadriaticum</name>
    <name type="common">Dinoflagellate</name>
    <name type="synonym">Zooxanthella microadriatica</name>
    <dbReference type="NCBI Taxonomy" id="2951"/>
    <lineage>
        <taxon>Eukaryota</taxon>
        <taxon>Sar</taxon>
        <taxon>Alveolata</taxon>
        <taxon>Dinophyceae</taxon>
        <taxon>Suessiales</taxon>
        <taxon>Symbiodiniaceae</taxon>
        <taxon>Symbiodinium</taxon>
    </lineage>
</organism>
<comment type="caution">
    <text evidence="2">The sequence shown here is derived from an EMBL/GenBank/DDBJ whole genome shotgun (WGS) entry which is preliminary data.</text>
</comment>
<dbReference type="Proteomes" id="UP000186817">
    <property type="component" value="Unassembled WGS sequence"/>
</dbReference>
<evidence type="ECO:0000313" key="3">
    <source>
        <dbReference type="Proteomes" id="UP000186817"/>
    </source>
</evidence>
<gene>
    <name evidence="2" type="ORF">AK812_SmicGene45890</name>
</gene>
<feature type="compositionally biased region" description="Low complexity" evidence="1">
    <location>
        <begin position="38"/>
        <end position="58"/>
    </location>
</feature>
<feature type="region of interest" description="Disordered" evidence="1">
    <location>
        <begin position="217"/>
        <end position="286"/>
    </location>
</feature>
<proteinExistence type="predicted"/>
<feature type="region of interest" description="Disordered" evidence="1">
    <location>
        <begin position="1"/>
        <end position="110"/>
    </location>
</feature>
<protein>
    <submittedName>
        <fullName evidence="2">Uncharacterized protein</fullName>
    </submittedName>
</protein>
<feature type="compositionally biased region" description="Low complexity" evidence="1">
    <location>
        <begin position="226"/>
        <end position="240"/>
    </location>
</feature>
<feature type="region of interest" description="Disordered" evidence="1">
    <location>
        <begin position="462"/>
        <end position="526"/>
    </location>
</feature>
<feature type="compositionally biased region" description="Gly residues" evidence="1">
    <location>
        <begin position="1"/>
        <end position="11"/>
    </location>
</feature>
<feature type="region of interest" description="Disordered" evidence="1">
    <location>
        <begin position="320"/>
        <end position="378"/>
    </location>
</feature>
<sequence>MVDRGPGGGESSSGEYVDVRLDSEEEGDGDNREPRPGPAGNEGPAALAAAKAAPATGARVVYDRLGQVVREPTGPPPIVLAADAEEDEDSESSEHDVDEAAEDLDDPEAAPLPHEMEPEFRHVSLAMSNAICEVLRRNGNSRAEFHVLSIPPAAWKTTEGFVLQALPLSGSARRHPNILRCADGPTFEPPSFGVERSEMTDAELADDEEMAALRAEMDAEPAANMRPSRSTSRRSTATTAPSPPAGHPRMRRQPWPSKYAPPVPTPATTSDAGACDESSRPSEDMLIPDLTPAARMTNEEVEAAIADLELRTLIDELETEEMEAEASAVHTTPGPTVEQAPGGEASSSSGGTLAPVTPATASTMTSGRPVDTPLRSNRKQGAYLHYGLRAAADRQSYDYILEGRSTVNTATQPDQLLDILIGRSFGNVLSTGRSTEQIGIPMARLGIGENFYIAPNLVQASDAKGNQGNQGRRGKGRGHGQSQGSRHQGAPSSTSWRGQQGPAAQGPPRSGPPSRMDPWSEEELVRHEPEEYQAAIKMLTTMMLRHEAQFAIQKQDTSYVVFIQTGFPDSVAVSTHRIAQNWHAMKTATPEKLEAPM</sequence>
<evidence type="ECO:0000256" key="1">
    <source>
        <dbReference type="SAM" id="MobiDB-lite"/>
    </source>
</evidence>
<feature type="compositionally biased region" description="Acidic residues" evidence="1">
    <location>
        <begin position="83"/>
        <end position="108"/>
    </location>
</feature>
<dbReference type="AlphaFoldDB" id="A0A1Q9BV66"/>
<keyword evidence="3" id="KW-1185">Reference proteome</keyword>
<name>A0A1Q9BV66_SYMMI</name>